<feature type="region of interest" description="Disordered" evidence="1">
    <location>
        <begin position="1"/>
        <end position="101"/>
    </location>
</feature>
<gene>
    <name evidence="2" type="ORF">B0T18DRAFT_20284</name>
</gene>
<protein>
    <submittedName>
        <fullName evidence="2">Uncharacterized protein</fullName>
    </submittedName>
</protein>
<reference evidence="2" key="1">
    <citation type="submission" date="2023-06" db="EMBL/GenBank/DDBJ databases">
        <title>Genome-scale phylogeny and comparative genomics of the fungal order Sordariales.</title>
        <authorList>
            <consortium name="Lawrence Berkeley National Laboratory"/>
            <person name="Hensen N."/>
            <person name="Bonometti L."/>
            <person name="Westerberg I."/>
            <person name="Brannstrom I.O."/>
            <person name="Guillou S."/>
            <person name="Cros-Aarteil S."/>
            <person name="Calhoun S."/>
            <person name="Haridas S."/>
            <person name="Kuo A."/>
            <person name="Mondo S."/>
            <person name="Pangilinan J."/>
            <person name="Riley R."/>
            <person name="LaButti K."/>
            <person name="Andreopoulos B."/>
            <person name="Lipzen A."/>
            <person name="Chen C."/>
            <person name="Yanf M."/>
            <person name="Daum C."/>
            <person name="Ng V."/>
            <person name="Clum A."/>
            <person name="Steindorff A."/>
            <person name="Ohm R."/>
            <person name="Martin F."/>
            <person name="Silar P."/>
            <person name="Natvig D."/>
            <person name="Lalanne C."/>
            <person name="Gautier V."/>
            <person name="Ament-velasquez S.L."/>
            <person name="Kruys A."/>
            <person name="Hutchinson M.I."/>
            <person name="Powell A.J."/>
            <person name="Barry K."/>
            <person name="Miller A.N."/>
            <person name="Grigoriev I.V."/>
            <person name="Debuchy R."/>
            <person name="Gladieux P."/>
            <person name="Thoren M.H."/>
            <person name="Johannesson H."/>
        </authorList>
    </citation>
    <scope>NUCLEOTIDE SEQUENCE</scope>
    <source>
        <strain evidence="2">SMH3187-1</strain>
    </source>
</reference>
<dbReference type="AlphaFoldDB" id="A0AA40F9E8"/>
<organism evidence="2 3">
    <name type="scientific">Schizothecium vesticola</name>
    <dbReference type="NCBI Taxonomy" id="314040"/>
    <lineage>
        <taxon>Eukaryota</taxon>
        <taxon>Fungi</taxon>
        <taxon>Dikarya</taxon>
        <taxon>Ascomycota</taxon>
        <taxon>Pezizomycotina</taxon>
        <taxon>Sordariomycetes</taxon>
        <taxon>Sordariomycetidae</taxon>
        <taxon>Sordariales</taxon>
        <taxon>Schizotheciaceae</taxon>
        <taxon>Schizothecium</taxon>
    </lineage>
</organism>
<evidence type="ECO:0000313" key="2">
    <source>
        <dbReference type="EMBL" id="KAK0753648.1"/>
    </source>
</evidence>
<evidence type="ECO:0000313" key="3">
    <source>
        <dbReference type="Proteomes" id="UP001172155"/>
    </source>
</evidence>
<feature type="compositionally biased region" description="Polar residues" evidence="1">
    <location>
        <begin position="13"/>
        <end position="28"/>
    </location>
</feature>
<accession>A0AA40F9E8</accession>
<keyword evidence="3" id="KW-1185">Reference proteome</keyword>
<sequence>MKGNPKNRPLASVQASSSESCTPVSSFIPTGFNGRGQPLGKYYPSNYENRPSRHANINATPSPRPVPTTPAISAPHVPPYRQEPAPARSRSDLERQMRQYQRDMVSQAATAALALVNNGSAPSPKPTASPRRATRPTRIALPGNFRPEGLPDNFNLGGLLNVQLRPDSPRLAPLGSPGGPVTPMNLEDAHGDCYWDRGRGTPGSSAGYQARIRV</sequence>
<dbReference type="Proteomes" id="UP001172155">
    <property type="component" value="Unassembled WGS sequence"/>
</dbReference>
<dbReference type="EMBL" id="JAUKUD010000001">
    <property type="protein sequence ID" value="KAK0753648.1"/>
    <property type="molecule type" value="Genomic_DNA"/>
</dbReference>
<proteinExistence type="predicted"/>
<evidence type="ECO:0000256" key="1">
    <source>
        <dbReference type="SAM" id="MobiDB-lite"/>
    </source>
</evidence>
<feature type="compositionally biased region" description="Basic and acidic residues" evidence="1">
    <location>
        <begin position="89"/>
        <end position="101"/>
    </location>
</feature>
<name>A0AA40F9E8_9PEZI</name>
<comment type="caution">
    <text evidence="2">The sequence shown here is derived from an EMBL/GenBank/DDBJ whole genome shotgun (WGS) entry which is preliminary data.</text>
</comment>